<dbReference type="GO" id="GO:0052906">
    <property type="term" value="F:tRNA (guanine(37)-N1)-methyltransferase activity"/>
    <property type="evidence" value="ECO:0007669"/>
    <property type="project" value="InterPro"/>
</dbReference>
<dbReference type="InterPro" id="IPR002649">
    <property type="entry name" value="tRNA_m1G_MeTrfase_TrmD"/>
</dbReference>
<proteinExistence type="predicted"/>
<dbReference type="EMBL" id="BART01014115">
    <property type="protein sequence ID" value="GAG85012.1"/>
    <property type="molecule type" value="Genomic_DNA"/>
</dbReference>
<dbReference type="InterPro" id="IPR029028">
    <property type="entry name" value="Alpha/beta_knot_MTases"/>
</dbReference>
<organism evidence="3">
    <name type="scientific">marine sediment metagenome</name>
    <dbReference type="NCBI Taxonomy" id="412755"/>
    <lineage>
        <taxon>unclassified sequences</taxon>
        <taxon>metagenomes</taxon>
        <taxon>ecological metagenomes</taxon>
    </lineage>
</organism>
<feature type="non-terminal residue" evidence="3">
    <location>
        <position position="1"/>
    </location>
</feature>
<dbReference type="InterPro" id="IPR016009">
    <property type="entry name" value="tRNA_MeTrfase_TRMD/TRM10"/>
</dbReference>
<dbReference type="GO" id="GO:0005829">
    <property type="term" value="C:cytosol"/>
    <property type="evidence" value="ECO:0007669"/>
    <property type="project" value="TreeGrafter"/>
</dbReference>
<dbReference type="PANTHER" id="PTHR46417:SF1">
    <property type="entry name" value="TRNA (GUANINE-N(1)-)-METHYLTRANSFERASE"/>
    <property type="match status" value="1"/>
</dbReference>
<reference evidence="3" key="1">
    <citation type="journal article" date="2014" name="Front. Microbiol.">
        <title>High frequency of phylogenetically diverse reductive dehalogenase-homologous genes in deep subseafloor sedimentary metagenomes.</title>
        <authorList>
            <person name="Kawai M."/>
            <person name="Futagami T."/>
            <person name="Toyoda A."/>
            <person name="Takaki Y."/>
            <person name="Nishi S."/>
            <person name="Hori S."/>
            <person name="Arai W."/>
            <person name="Tsubouchi T."/>
            <person name="Morono Y."/>
            <person name="Uchiyama I."/>
            <person name="Ito T."/>
            <person name="Fujiyama A."/>
            <person name="Inagaki F."/>
            <person name="Takami H."/>
        </authorList>
    </citation>
    <scope>NUCLEOTIDE SEQUENCE</scope>
    <source>
        <strain evidence="3">Expedition CK06-06</strain>
    </source>
</reference>
<dbReference type="PANTHER" id="PTHR46417">
    <property type="entry name" value="TRNA (GUANINE-N(1)-)-METHYLTRANSFERASE"/>
    <property type="match status" value="1"/>
</dbReference>
<dbReference type="Gene3D" id="3.40.1280.10">
    <property type="match status" value="1"/>
</dbReference>
<dbReference type="Pfam" id="PF01746">
    <property type="entry name" value="tRNA_m1G_MT"/>
    <property type="match status" value="1"/>
</dbReference>
<dbReference type="SUPFAM" id="SSF75217">
    <property type="entry name" value="alpha/beta knot"/>
    <property type="match status" value="1"/>
</dbReference>
<name>X1BV52_9ZZZZ</name>
<evidence type="ECO:0000256" key="1">
    <source>
        <dbReference type="SAM" id="MobiDB-lite"/>
    </source>
</evidence>
<gene>
    <name evidence="3" type="ORF">S01H4_28400</name>
</gene>
<evidence type="ECO:0000259" key="2">
    <source>
        <dbReference type="Pfam" id="PF01746"/>
    </source>
</evidence>
<dbReference type="GO" id="GO:0002939">
    <property type="term" value="P:tRNA N1-guanine methylation"/>
    <property type="evidence" value="ECO:0007669"/>
    <property type="project" value="TreeGrafter"/>
</dbReference>
<dbReference type="SUPFAM" id="SSF53187">
    <property type="entry name" value="Zn-dependent exopeptidases"/>
    <property type="match status" value="1"/>
</dbReference>
<feature type="region of interest" description="Disordered" evidence="1">
    <location>
        <begin position="166"/>
        <end position="185"/>
    </location>
</feature>
<protein>
    <recommendedName>
        <fullName evidence="2">tRNA methyltransferase TRMD/TRM10-type domain-containing protein</fullName>
    </recommendedName>
</protein>
<feature type="domain" description="tRNA methyltransferase TRMD/TRM10-type" evidence="2">
    <location>
        <begin position="1"/>
        <end position="100"/>
    </location>
</feature>
<sequence>AQTKGHLEIVIHNIRDYSIDKHNKVDDYQYGGGAGMVMSIEPIAALIEKLIAEREYDEIIFMTPDGELLEQRACNEMSLQKNMIILCGHYKGVDERIREQDSVKTFDKARISTTLLVNNAIHPGEPDGINACLIWIDNWIGNGKDCKDLPVIGIIPAYNVGGMMNRSSTSRANQDGPEEYGFRGN</sequence>
<feature type="non-terminal residue" evidence="3">
    <location>
        <position position="185"/>
    </location>
</feature>
<dbReference type="AlphaFoldDB" id="X1BV52"/>
<comment type="caution">
    <text evidence="3">The sequence shown here is derived from an EMBL/GenBank/DDBJ whole genome shotgun (WGS) entry which is preliminary data.</text>
</comment>
<dbReference type="InterPro" id="IPR029026">
    <property type="entry name" value="tRNA_m1G_MTases_N"/>
</dbReference>
<accession>X1BV52</accession>
<evidence type="ECO:0000313" key="3">
    <source>
        <dbReference type="EMBL" id="GAG85012.1"/>
    </source>
</evidence>